<evidence type="ECO:0000313" key="7">
    <source>
        <dbReference type="EMBL" id="EAR94548.2"/>
    </source>
</evidence>
<dbReference type="HOGENOM" id="CLU_050888_0_1_1"/>
<dbReference type="EMBL" id="GG662712">
    <property type="protein sequence ID" value="EAR94548.2"/>
    <property type="molecule type" value="Genomic_DNA"/>
</dbReference>
<dbReference type="InterPro" id="IPR029004">
    <property type="entry name" value="Ribosomal_eL28/Mak16"/>
</dbReference>
<dbReference type="GO" id="GO:0000460">
    <property type="term" value="P:maturation of 5.8S rRNA"/>
    <property type="evidence" value="ECO:0007669"/>
    <property type="project" value="TreeGrafter"/>
</dbReference>
<name>Q23DE5_TETTS</name>
<keyword evidence="8" id="KW-1185">Reference proteome</keyword>
<evidence type="ECO:0000259" key="6">
    <source>
        <dbReference type="Pfam" id="PF01778"/>
    </source>
</evidence>
<proteinExistence type="inferred from homology"/>
<evidence type="ECO:0000256" key="5">
    <source>
        <dbReference type="SAM" id="MobiDB-lite"/>
    </source>
</evidence>
<dbReference type="KEGG" id="tet:TTHERM_00047460"/>
<dbReference type="Pfam" id="PF01778">
    <property type="entry name" value="Ribosomal_L28e"/>
    <property type="match status" value="1"/>
</dbReference>
<gene>
    <name evidence="7" type="ORF">TTHERM_00047460</name>
</gene>
<feature type="compositionally biased region" description="Acidic residues" evidence="5">
    <location>
        <begin position="279"/>
        <end position="288"/>
    </location>
</feature>
<dbReference type="GO" id="GO:0030687">
    <property type="term" value="C:preribosome, large subunit precursor"/>
    <property type="evidence" value="ECO:0007669"/>
    <property type="project" value="TreeGrafter"/>
</dbReference>
<feature type="domain" description="Ribosomal eL28/Mak16" evidence="6">
    <location>
        <begin position="6"/>
        <end position="118"/>
    </location>
</feature>
<dbReference type="eggNOG" id="KOG3064">
    <property type="taxonomic scope" value="Eukaryota"/>
</dbReference>
<dbReference type="InParanoid" id="Q23DE5"/>
<dbReference type="STRING" id="312017.Q23DE5"/>
<dbReference type="Proteomes" id="UP000009168">
    <property type="component" value="Unassembled WGS sequence"/>
</dbReference>
<organism evidence="7 8">
    <name type="scientific">Tetrahymena thermophila (strain SB210)</name>
    <dbReference type="NCBI Taxonomy" id="312017"/>
    <lineage>
        <taxon>Eukaryota</taxon>
        <taxon>Sar</taxon>
        <taxon>Alveolata</taxon>
        <taxon>Ciliophora</taxon>
        <taxon>Intramacronucleata</taxon>
        <taxon>Oligohymenophorea</taxon>
        <taxon>Hymenostomatida</taxon>
        <taxon>Tetrahymenina</taxon>
        <taxon>Tetrahymenidae</taxon>
        <taxon>Tetrahymena</taxon>
    </lineage>
</organism>
<comment type="similarity">
    <text evidence="2 4">Belongs to the MAK16 family.</text>
</comment>
<dbReference type="GO" id="GO:0005730">
    <property type="term" value="C:nucleolus"/>
    <property type="evidence" value="ECO:0007669"/>
    <property type="project" value="UniProtKB-UniRule"/>
</dbReference>
<evidence type="ECO:0000256" key="4">
    <source>
        <dbReference type="PIRNR" id="PIRNR003352"/>
    </source>
</evidence>
<dbReference type="RefSeq" id="XP_001014741.2">
    <property type="nucleotide sequence ID" value="XM_001014741.2"/>
</dbReference>
<sequence length="329" mass="39061">MQIDEVVWQIINRQQCSFKVKTETRNFCRNEYNLTGLCNRQACPLANSQYATIKHEKGICYLYIKTVERAHSPANMWEKIELSKNYEKALAQIEEHLPYWSNFIIHKCKQRLTKLRQMLIRIRKMKVKGFKEIVPIKKKAERRDKIRETKALQAAHIEESIEKELLDRLKSNVYEDIYNTYPKAFNKVMDNNEIYEQEEEQDQDELSEANISDAELIYDENDDDEDDDDEEGEDDFDDDEEDIEDSEEDEEEYDDDGEVATKDNSLNQKRKNKQKSNDSDEEDEDDEEIAKSKKPVKKGKKIQPKVRLEYENENNLKEKATNVEEDLDF</sequence>
<dbReference type="Pfam" id="PF04874">
    <property type="entry name" value="Mak16"/>
    <property type="match status" value="1"/>
</dbReference>
<dbReference type="PANTHER" id="PTHR23405">
    <property type="entry name" value="MAINTENANCE OF KILLER 16 MAK16 PROTEIN-RELATED"/>
    <property type="match status" value="1"/>
</dbReference>
<reference evidence="8" key="1">
    <citation type="journal article" date="2006" name="PLoS Biol.">
        <title>Macronuclear genome sequence of the ciliate Tetrahymena thermophila, a model eukaryote.</title>
        <authorList>
            <person name="Eisen J.A."/>
            <person name="Coyne R.S."/>
            <person name="Wu M."/>
            <person name="Wu D."/>
            <person name="Thiagarajan M."/>
            <person name="Wortman J.R."/>
            <person name="Badger J.H."/>
            <person name="Ren Q."/>
            <person name="Amedeo P."/>
            <person name="Jones K.M."/>
            <person name="Tallon L.J."/>
            <person name="Delcher A.L."/>
            <person name="Salzberg S.L."/>
            <person name="Silva J.C."/>
            <person name="Haas B.J."/>
            <person name="Majoros W.H."/>
            <person name="Farzad M."/>
            <person name="Carlton J.M."/>
            <person name="Smith R.K. Jr."/>
            <person name="Garg J."/>
            <person name="Pearlman R.E."/>
            <person name="Karrer K.M."/>
            <person name="Sun L."/>
            <person name="Manning G."/>
            <person name="Elde N.C."/>
            <person name="Turkewitz A.P."/>
            <person name="Asai D.J."/>
            <person name="Wilkes D.E."/>
            <person name="Wang Y."/>
            <person name="Cai H."/>
            <person name="Collins K."/>
            <person name="Stewart B.A."/>
            <person name="Lee S.R."/>
            <person name="Wilamowska K."/>
            <person name="Weinberg Z."/>
            <person name="Ruzzo W.L."/>
            <person name="Wloga D."/>
            <person name="Gaertig J."/>
            <person name="Frankel J."/>
            <person name="Tsao C.-C."/>
            <person name="Gorovsky M.A."/>
            <person name="Keeling P.J."/>
            <person name="Waller R.F."/>
            <person name="Patron N.J."/>
            <person name="Cherry J.M."/>
            <person name="Stover N.A."/>
            <person name="Krieger C.J."/>
            <person name="del Toro C."/>
            <person name="Ryder H.F."/>
            <person name="Williamson S.C."/>
            <person name="Barbeau R.A."/>
            <person name="Hamilton E.P."/>
            <person name="Orias E."/>
        </authorList>
    </citation>
    <scope>NUCLEOTIDE SEQUENCE [LARGE SCALE GENOMIC DNA]</scope>
    <source>
        <strain evidence="8">SB210</strain>
    </source>
</reference>
<dbReference type="GeneID" id="7833424"/>
<feature type="region of interest" description="Disordered" evidence="5">
    <location>
        <begin position="215"/>
        <end position="305"/>
    </location>
</feature>
<keyword evidence="3 4" id="KW-0539">Nucleus</keyword>
<evidence type="ECO:0000256" key="1">
    <source>
        <dbReference type="ARBA" id="ARBA00004123"/>
    </source>
</evidence>
<dbReference type="OrthoDB" id="10251342at2759"/>
<dbReference type="GO" id="GO:0000470">
    <property type="term" value="P:maturation of LSU-rRNA"/>
    <property type="evidence" value="ECO:0007669"/>
    <property type="project" value="TreeGrafter"/>
</dbReference>
<comment type="subcellular location">
    <subcellularLocation>
        <location evidence="1">Nucleus</location>
    </subcellularLocation>
</comment>
<evidence type="ECO:0000256" key="2">
    <source>
        <dbReference type="ARBA" id="ARBA00005514"/>
    </source>
</evidence>
<evidence type="ECO:0000313" key="8">
    <source>
        <dbReference type="Proteomes" id="UP000009168"/>
    </source>
</evidence>
<dbReference type="PIRSF" id="PIRSF003352">
    <property type="entry name" value="MAK16"/>
    <property type="match status" value="1"/>
</dbReference>
<accession>Q23DE5</accession>
<protein>
    <recommendedName>
        <fullName evidence="4">Protein MAK16 homolog</fullName>
    </recommendedName>
</protein>
<feature type="compositionally biased region" description="Basic residues" evidence="5">
    <location>
        <begin position="292"/>
        <end position="304"/>
    </location>
</feature>
<dbReference type="Gene3D" id="3.30.390.110">
    <property type="match status" value="1"/>
</dbReference>
<feature type="compositionally biased region" description="Acidic residues" evidence="5">
    <location>
        <begin position="216"/>
        <end position="258"/>
    </location>
</feature>
<dbReference type="PANTHER" id="PTHR23405:SF4">
    <property type="entry name" value="PROTEIN MAK16 HOMOLOG"/>
    <property type="match status" value="1"/>
</dbReference>
<evidence type="ECO:0000256" key="3">
    <source>
        <dbReference type="ARBA" id="ARBA00023242"/>
    </source>
</evidence>
<dbReference type="FunFam" id="3.30.390.110:FF:000001">
    <property type="entry name" value="Protein MAK16 homolog"/>
    <property type="match status" value="1"/>
</dbReference>
<dbReference type="AlphaFoldDB" id="Q23DE5"/>
<dbReference type="InterPro" id="IPR006958">
    <property type="entry name" value="Mak16"/>
</dbReference>